<protein>
    <submittedName>
        <fullName evidence="7">Rod shape-determining protein RodA</fullName>
    </submittedName>
</protein>
<comment type="caution">
    <text evidence="7">The sequence shown here is derived from an EMBL/GenBank/DDBJ whole genome shotgun (WGS) entry which is preliminary data.</text>
</comment>
<feature type="transmembrane region" description="Helical" evidence="6">
    <location>
        <begin position="337"/>
        <end position="364"/>
    </location>
</feature>
<feature type="transmembrane region" description="Helical" evidence="6">
    <location>
        <begin position="129"/>
        <end position="148"/>
    </location>
</feature>
<sequence length="396" mass="45245">MPVISLKMLPKGKGLLIIAIILISIGFWVIYLAGGKNFLFRQVLFFLLGIGLLIMVSRINPKIIFDLSFYWYLLSVISLILVLLVSKNSAKRWINLYFFSFQPSEFAKITYVIFLAYFLANLKKFDFHIKNLFLPVLLTLIPTFLILLEPDLGSAFIFLFILAILLYFRGLSFSQIFILYSPLFSFIFGFSLFTWIIYFLFLILIAFRKNTIFYGFGVLAVNSFFGLLNPIIWQSLKDYQKQRIIAFLAPYLDPKGISWSSIQAQIAIGSGRLWGKSFSHPPLSKLDFIPNPHTDFIFTTYSEKFGFIGFIILIFLYFLFLYQIYQCATRSNDLKTQLALAGFGGIFLYHIFVNLGMVSGILPVTGLTLPFISYGGSSLIGNLITIGLILNFINQD</sequence>
<feature type="transmembrane region" description="Helical" evidence="6">
    <location>
        <begin position="212"/>
        <end position="233"/>
    </location>
</feature>
<feature type="transmembrane region" description="Helical" evidence="6">
    <location>
        <begin position="371"/>
        <end position="393"/>
    </location>
</feature>
<keyword evidence="5 6" id="KW-0472">Membrane</keyword>
<dbReference type="EMBL" id="DTDR01000147">
    <property type="protein sequence ID" value="HGK64150.1"/>
    <property type="molecule type" value="Genomic_DNA"/>
</dbReference>
<dbReference type="GO" id="GO:0051301">
    <property type="term" value="P:cell division"/>
    <property type="evidence" value="ECO:0007669"/>
    <property type="project" value="InterPro"/>
</dbReference>
<dbReference type="PANTHER" id="PTHR30474:SF1">
    <property type="entry name" value="PEPTIDOGLYCAN GLYCOSYLTRANSFERASE MRDB"/>
    <property type="match status" value="1"/>
</dbReference>
<dbReference type="PANTHER" id="PTHR30474">
    <property type="entry name" value="CELL CYCLE PROTEIN"/>
    <property type="match status" value="1"/>
</dbReference>
<dbReference type="NCBIfam" id="NF037961">
    <property type="entry name" value="RodA_shape"/>
    <property type="match status" value="1"/>
</dbReference>
<dbReference type="GO" id="GO:0032153">
    <property type="term" value="C:cell division site"/>
    <property type="evidence" value="ECO:0007669"/>
    <property type="project" value="TreeGrafter"/>
</dbReference>
<dbReference type="GO" id="GO:0015648">
    <property type="term" value="F:lipid-linked peptidoglycan transporter activity"/>
    <property type="evidence" value="ECO:0007669"/>
    <property type="project" value="TreeGrafter"/>
</dbReference>
<proteinExistence type="predicted"/>
<feature type="transmembrane region" description="Helical" evidence="6">
    <location>
        <begin position="183"/>
        <end position="206"/>
    </location>
</feature>
<evidence type="ECO:0000256" key="1">
    <source>
        <dbReference type="ARBA" id="ARBA00004141"/>
    </source>
</evidence>
<dbReference type="Pfam" id="PF01098">
    <property type="entry name" value="FTSW_RODA_SPOVE"/>
    <property type="match status" value="2"/>
</dbReference>
<evidence type="ECO:0000256" key="5">
    <source>
        <dbReference type="ARBA" id="ARBA00023136"/>
    </source>
</evidence>
<keyword evidence="4 6" id="KW-1133">Transmembrane helix</keyword>
<dbReference type="PROSITE" id="PS00428">
    <property type="entry name" value="FTSW_RODA_SPOVE"/>
    <property type="match status" value="1"/>
</dbReference>
<feature type="transmembrane region" description="Helical" evidence="6">
    <location>
        <begin position="106"/>
        <end position="122"/>
    </location>
</feature>
<evidence type="ECO:0000256" key="2">
    <source>
        <dbReference type="ARBA" id="ARBA00022692"/>
    </source>
</evidence>
<dbReference type="AlphaFoldDB" id="A0A7V3ZWD1"/>
<evidence type="ECO:0000256" key="3">
    <source>
        <dbReference type="ARBA" id="ARBA00022960"/>
    </source>
</evidence>
<evidence type="ECO:0000313" key="7">
    <source>
        <dbReference type="EMBL" id="HGK64150.1"/>
    </source>
</evidence>
<reference evidence="7" key="1">
    <citation type="journal article" date="2020" name="mSystems">
        <title>Genome- and Community-Level Interaction Insights into Carbon Utilization and Element Cycling Functions of Hydrothermarchaeota in Hydrothermal Sediment.</title>
        <authorList>
            <person name="Zhou Z."/>
            <person name="Liu Y."/>
            <person name="Xu W."/>
            <person name="Pan J."/>
            <person name="Luo Z.H."/>
            <person name="Li M."/>
        </authorList>
    </citation>
    <scope>NUCLEOTIDE SEQUENCE [LARGE SCALE GENOMIC DNA]</scope>
    <source>
        <strain evidence="7">SpSt-697</strain>
    </source>
</reference>
<accession>A0A7V3ZWD1</accession>
<name>A0A7V3ZWD1_UNCW3</name>
<keyword evidence="2 6" id="KW-0812">Transmembrane</keyword>
<comment type="subcellular location">
    <subcellularLocation>
        <location evidence="1">Membrane</location>
        <topology evidence="1">Multi-pass membrane protein</topology>
    </subcellularLocation>
</comment>
<feature type="transmembrane region" description="Helical" evidence="6">
    <location>
        <begin position="69"/>
        <end position="86"/>
    </location>
</feature>
<evidence type="ECO:0000256" key="6">
    <source>
        <dbReference type="SAM" id="Phobius"/>
    </source>
</evidence>
<dbReference type="InterPro" id="IPR001182">
    <property type="entry name" value="FtsW/RodA"/>
</dbReference>
<dbReference type="InterPro" id="IPR018365">
    <property type="entry name" value="Cell_cycle_FtsW-rel_CS"/>
</dbReference>
<evidence type="ECO:0000256" key="4">
    <source>
        <dbReference type="ARBA" id="ARBA00022989"/>
    </source>
</evidence>
<feature type="transmembrane region" description="Helical" evidence="6">
    <location>
        <begin position="12"/>
        <end position="33"/>
    </location>
</feature>
<feature type="transmembrane region" description="Helical" evidence="6">
    <location>
        <begin position="154"/>
        <end position="171"/>
    </location>
</feature>
<feature type="transmembrane region" description="Helical" evidence="6">
    <location>
        <begin position="39"/>
        <end position="57"/>
    </location>
</feature>
<dbReference type="GO" id="GO:0005886">
    <property type="term" value="C:plasma membrane"/>
    <property type="evidence" value="ECO:0007669"/>
    <property type="project" value="TreeGrafter"/>
</dbReference>
<gene>
    <name evidence="7" type="ORF">ENU74_06145</name>
</gene>
<keyword evidence="3" id="KW-0133">Cell shape</keyword>
<dbReference type="GO" id="GO:0008360">
    <property type="term" value="P:regulation of cell shape"/>
    <property type="evidence" value="ECO:0007669"/>
    <property type="project" value="UniProtKB-KW"/>
</dbReference>
<feature type="transmembrane region" description="Helical" evidence="6">
    <location>
        <begin position="305"/>
        <end position="325"/>
    </location>
</feature>
<organism evidence="7">
    <name type="scientific">candidate division WOR-3 bacterium</name>
    <dbReference type="NCBI Taxonomy" id="2052148"/>
    <lineage>
        <taxon>Bacteria</taxon>
        <taxon>Bacteria division WOR-3</taxon>
    </lineage>
</organism>